<reference evidence="1 2" key="1">
    <citation type="submission" date="2024-09" db="EMBL/GenBank/DDBJ databases">
        <authorList>
            <person name="Lee S.D."/>
        </authorList>
    </citation>
    <scope>NUCLEOTIDE SEQUENCE [LARGE SCALE GENOMIC DNA]</scope>
    <source>
        <strain evidence="1 2">N1-1</strain>
    </source>
</reference>
<dbReference type="PANTHER" id="PTHR30081:SF8">
    <property type="entry name" value="PROTEIN TRANSLOCASE SUBUNIT SECF"/>
    <property type="match status" value="1"/>
</dbReference>
<dbReference type="NCBIfam" id="TIGR00966">
    <property type="entry name" value="transloc_SecF"/>
    <property type="match status" value="1"/>
</dbReference>
<dbReference type="PRINTS" id="PR01755">
    <property type="entry name" value="SECFTRNLCASE"/>
</dbReference>
<sequence>MSRFGNIGHRLYTGEAGIDFVGRRKIWVAISGVILLAAVLGLGLRGLNLGIEFKGGDIYTITKPGLTISQAQTVANGITGDGTALVQSSNGTGGKQITIQINTDEHVNKQDAVSKLSSALGISADKISTQSIGASWGKDISKKALYGLIAFMILVTLYLAVAFEWRLAVAALVALLHDLVITIGVYALLGFTVTSGTVIGFLTVLGYSLYDTVVVFDGLKDATKSLGSQTRLTYSDAANRSLNGTLVRSINTTILALLPVAALLFIGGGLLGAGTLNDISLALFVGLSAGAYSSICVATPLVAWLKEKEPENIALAKKVTLRRAADAKAEAAGLKVATDDDPEDSDGYEDNVPVGSSSGSGTVTSTGVRRQPSNRSRSDRRSTGKRK</sequence>
<keyword evidence="2" id="KW-1185">Reference proteome</keyword>
<dbReference type="InterPro" id="IPR048634">
    <property type="entry name" value="SecD_SecF_C"/>
</dbReference>
<dbReference type="HAMAP" id="MF_01464_B">
    <property type="entry name" value="SecF_B"/>
    <property type="match status" value="1"/>
</dbReference>
<accession>A0ABV6V240</accession>
<dbReference type="Pfam" id="PF02355">
    <property type="entry name" value="SecD_SecF_C"/>
    <property type="match status" value="1"/>
</dbReference>
<dbReference type="SUPFAM" id="SSF82866">
    <property type="entry name" value="Multidrug efflux transporter AcrB transmembrane domain"/>
    <property type="match status" value="1"/>
</dbReference>
<dbReference type="InterPro" id="IPR022813">
    <property type="entry name" value="SecD/SecF_arch_bac"/>
</dbReference>
<evidence type="ECO:0000313" key="1">
    <source>
        <dbReference type="EMBL" id="MFC1407738.1"/>
    </source>
</evidence>
<protein>
    <submittedName>
        <fullName evidence="1">Protein translocase subunit SecF</fullName>
    </submittedName>
</protein>
<proteinExistence type="inferred from homology"/>
<organism evidence="1 2">
    <name type="scientific">Streptacidiphilus alkalitolerans</name>
    <dbReference type="NCBI Taxonomy" id="3342712"/>
    <lineage>
        <taxon>Bacteria</taxon>
        <taxon>Bacillati</taxon>
        <taxon>Actinomycetota</taxon>
        <taxon>Actinomycetes</taxon>
        <taxon>Kitasatosporales</taxon>
        <taxon>Streptomycetaceae</taxon>
        <taxon>Streptacidiphilus</taxon>
    </lineage>
</organism>
<dbReference type="EMBL" id="JBHEZX010000001">
    <property type="protein sequence ID" value="MFC1407738.1"/>
    <property type="molecule type" value="Genomic_DNA"/>
</dbReference>
<dbReference type="PANTHER" id="PTHR30081">
    <property type="entry name" value="PROTEIN-EXPORT MEMBRANE PROTEIN SEC"/>
    <property type="match status" value="1"/>
</dbReference>
<dbReference type="Proteomes" id="UP001592582">
    <property type="component" value="Unassembled WGS sequence"/>
</dbReference>
<comment type="caution">
    <text evidence="1">The sequence shown here is derived from an EMBL/GenBank/DDBJ whole genome shotgun (WGS) entry which is preliminary data.</text>
</comment>
<dbReference type="NCBIfam" id="TIGR00916">
    <property type="entry name" value="2A0604s01"/>
    <property type="match status" value="1"/>
</dbReference>
<dbReference type="InterPro" id="IPR055344">
    <property type="entry name" value="SecD_SecF_C_bact"/>
</dbReference>
<gene>
    <name evidence="1" type="primary">secF</name>
    <name evidence="1" type="ORF">ACEZDG_00390</name>
</gene>
<dbReference type="InterPro" id="IPR005665">
    <property type="entry name" value="SecF_bac"/>
</dbReference>
<name>A0ABV6V240_9ACTN</name>
<dbReference type="Gene3D" id="1.20.1640.10">
    <property type="entry name" value="Multidrug efflux transporter AcrB transmembrane domain"/>
    <property type="match status" value="1"/>
</dbReference>
<dbReference type="InterPro" id="IPR022645">
    <property type="entry name" value="SecD/SecF_bac"/>
</dbReference>
<evidence type="ECO:0000313" key="2">
    <source>
        <dbReference type="Proteomes" id="UP001592582"/>
    </source>
</evidence>